<dbReference type="AlphaFoldDB" id="A0A9Q8WD52"/>
<evidence type="ECO:0000313" key="3">
    <source>
        <dbReference type="Proteomes" id="UP000830671"/>
    </source>
</evidence>
<evidence type="ECO:0000313" key="2">
    <source>
        <dbReference type="EMBL" id="UQC78984.1"/>
    </source>
</evidence>
<dbReference type="RefSeq" id="XP_049140618.1">
    <property type="nucleotide sequence ID" value="XM_049283475.1"/>
</dbReference>
<dbReference type="Proteomes" id="UP000830671">
    <property type="component" value="Chromosome 2"/>
</dbReference>
<dbReference type="EMBL" id="CP019474">
    <property type="protein sequence ID" value="UQC78984.1"/>
    <property type="molecule type" value="Genomic_DNA"/>
</dbReference>
<sequence length="104" mass="11566">MKTPIFSTPASHRHCAPNRWSLLPNIRRDKNSSRWFLSSSIPVCENGDQRETFPGSPNLIFIFTAVQAPGVQRYPPTHAPPSVSGSRGTYAHDDSTNPLPPRKI</sequence>
<dbReference type="GeneID" id="73338485"/>
<feature type="region of interest" description="Disordered" evidence="1">
    <location>
        <begin position="72"/>
        <end position="104"/>
    </location>
</feature>
<keyword evidence="3" id="KW-1185">Reference proteome</keyword>
<reference evidence="2" key="1">
    <citation type="journal article" date="2021" name="Mol. Plant Microbe Interact.">
        <title>Complete Genome Sequence of the Plant-Pathogenic Fungus Colletotrichum lupini.</title>
        <authorList>
            <person name="Baroncelli R."/>
            <person name="Pensec F."/>
            <person name="Da Lio D."/>
            <person name="Boufleur T."/>
            <person name="Vicente I."/>
            <person name="Sarrocco S."/>
            <person name="Picot A."/>
            <person name="Baraldi E."/>
            <person name="Sukno S."/>
            <person name="Thon M."/>
            <person name="Le Floch G."/>
        </authorList>
    </citation>
    <scope>NUCLEOTIDE SEQUENCE</scope>
    <source>
        <strain evidence="2">IMI 504893</strain>
    </source>
</reference>
<evidence type="ECO:0000256" key="1">
    <source>
        <dbReference type="SAM" id="MobiDB-lite"/>
    </source>
</evidence>
<gene>
    <name evidence="2" type="ORF">CLUP02_04463</name>
</gene>
<protein>
    <submittedName>
        <fullName evidence="2">Uncharacterized protein</fullName>
    </submittedName>
</protein>
<organism evidence="2 3">
    <name type="scientific">Colletotrichum lupini</name>
    <dbReference type="NCBI Taxonomy" id="145971"/>
    <lineage>
        <taxon>Eukaryota</taxon>
        <taxon>Fungi</taxon>
        <taxon>Dikarya</taxon>
        <taxon>Ascomycota</taxon>
        <taxon>Pezizomycotina</taxon>
        <taxon>Sordariomycetes</taxon>
        <taxon>Hypocreomycetidae</taxon>
        <taxon>Glomerellales</taxon>
        <taxon>Glomerellaceae</taxon>
        <taxon>Colletotrichum</taxon>
        <taxon>Colletotrichum acutatum species complex</taxon>
    </lineage>
</organism>
<dbReference type="KEGG" id="clup:CLUP02_04463"/>
<proteinExistence type="predicted"/>
<name>A0A9Q8WD52_9PEZI</name>
<accession>A0A9Q8WD52</accession>